<gene>
    <name evidence="2" type="ORF">C8E89_109208</name>
</gene>
<keyword evidence="3" id="KW-1185">Reference proteome</keyword>
<evidence type="ECO:0000256" key="1">
    <source>
        <dbReference type="SAM" id="SignalP"/>
    </source>
</evidence>
<protein>
    <submittedName>
        <fullName evidence="2">Uncharacterized protein</fullName>
    </submittedName>
</protein>
<feature type="chain" id="PRO_5039034150" evidence="1">
    <location>
        <begin position="19"/>
        <end position="38"/>
    </location>
</feature>
<name>A0A318HFY7_9MYCO</name>
<evidence type="ECO:0000313" key="3">
    <source>
        <dbReference type="Proteomes" id="UP000247781"/>
    </source>
</evidence>
<evidence type="ECO:0000313" key="2">
    <source>
        <dbReference type="EMBL" id="PXX08192.1"/>
    </source>
</evidence>
<dbReference type="EMBL" id="QJJU01000009">
    <property type="protein sequence ID" value="PXX08192.1"/>
    <property type="molecule type" value="Genomic_DNA"/>
</dbReference>
<comment type="caution">
    <text evidence="2">The sequence shown here is derived from an EMBL/GenBank/DDBJ whole genome shotgun (WGS) entry which is preliminary data.</text>
</comment>
<organism evidence="2 3">
    <name type="scientific">Mycolicibacterium moriokaense</name>
    <dbReference type="NCBI Taxonomy" id="39691"/>
    <lineage>
        <taxon>Bacteria</taxon>
        <taxon>Bacillati</taxon>
        <taxon>Actinomycetota</taxon>
        <taxon>Actinomycetes</taxon>
        <taxon>Mycobacteriales</taxon>
        <taxon>Mycobacteriaceae</taxon>
        <taxon>Mycolicibacterium</taxon>
    </lineage>
</organism>
<reference evidence="3" key="1">
    <citation type="submission" date="2018-05" db="EMBL/GenBank/DDBJ databases">
        <authorList>
            <person name="Deangelis K."/>
            <person name="Huntemann M."/>
            <person name="Clum A."/>
            <person name="Pillay M."/>
            <person name="Palaniappan K."/>
            <person name="Varghese N."/>
            <person name="Mikhailova N."/>
            <person name="Stamatis D."/>
            <person name="Reddy T."/>
            <person name="Daum C."/>
            <person name="Shapiro N."/>
            <person name="Ivanova N."/>
            <person name="Kyrpides N."/>
            <person name="Woyke T."/>
        </authorList>
    </citation>
    <scope>NUCLEOTIDE SEQUENCE [LARGE SCALE GENOMIC DNA]</scope>
    <source>
        <strain evidence="3">GAS496</strain>
    </source>
</reference>
<accession>A0A318HFY7</accession>
<dbReference type="Proteomes" id="UP000247781">
    <property type="component" value="Unassembled WGS sequence"/>
</dbReference>
<sequence length="38" mass="3923">MTAIYGMMAMMPVLFASAGYVLVSSGGTAECKDCNADD</sequence>
<proteinExistence type="predicted"/>
<reference evidence="2 3" key="2">
    <citation type="submission" date="2018-06" db="EMBL/GenBank/DDBJ databases">
        <title>Sequencing of bacterial isolates from soil warming experiment in Harvard Forest, Massachusetts, USA.</title>
        <authorList>
            <person name="Deangelis K.PhD."/>
        </authorList>
    </citation>
    <scope>NUCLEOTIDE SEQUENCE [LARGE SCALE GENOMIC DNA]</scope>
    <source>
        <strain evidence="2 3">GAS496</strain>
    </source>
</reference>
<keyword evidence="1" id="KW-0732">Signal</keyword>
<feature type="signal peptide" evidence="1">
    <location>
        <begin position="1"/>
        <end position="18"/>
    </location>
</feature>
<dbReference type="AlphaFoldDB" id="A0A318HFY7"/>